<dbReference type="InParanoid" id="A0A165VPE8"/>
<dbReference type="InterPro" id="IPR029063">
    <property type="entry name" value="SAM-dependent_MTases_sf"/>
</dbReference>
<comment type="subcellular location">
    <subcellularLocation>
        <location evidence="5">Cytoplasm</location>
    </subcellularLocation>
</comment>
<dbReference type="Proteomes" id="UP000076761">
    <property type="component" value="Unassembled WGS sequence"/>
</dbReference>
<dbReference type="AlphaFoldDB" id="A0A165VPE8"/>
<dbReference type="GO" id="GO:0016279">
    <property type="term" value="F:protein-lysine N-methyltransferase activity"/>
    <property type="evidence" value="ECO:0007669"/>
    <property type="project" value="UniProtKB-UniRule"/>
</dbReference>
<dbReference type="SUPFAM" id="SSF53335">
    <property type="entry name" value="S-adenosyl-L-methionine-dependent methyltransferases"/>
    <property type="match status" value="1"/>
</dbReference>
<protein>
    <recommendedName>
        <fullName evidence="5">Protein-lysine N-methyltransferase EFM4</fullName>
        <ecNumber evidence="5">2.1.1.-</ecNumber>
    </recommendedName>
    <alternativeName>
        <fullName evidence="5">Elongation factor methyltransferase 4</fullName>
    </alternativeName>
</protein>
<dbReference type="Gene3D" id="3.40.50.150">
    <property type="entry name" value="Vaccinia Virus protein VP39"/>
    <property type="match status" value="1"/>
</dbReference>
<evidence type="ECO:0000256" key="4">
    <source>
        <dbReference type="ARBA" id="ARBA00022691"/>
    </source>
</evidence>
<dbReference type="FunCoup" id="A0A165VPE8">
    <property type="interactions" value="478"/>
</dbReference>
<proteinExistence type="inferred from homology"/>
<dbReference type="Pfam" id="PF13847">
    <property type="entry name" value="Methyltransf_31"/>
    <property type="match status" value="1"/>
</dbReference>
<dbReference type="GO" id="GO:0016192">
    <property type="term" value="P:vesicle-mediated transport"/>
    <property type="evidence" value="ECO:0007669"/>
    <property type="project" value="UniProtKB-UniRule"/>
</dbReference>
<dbReference type="EMBL" id="KV425553">
    <property type="protein sequence ID" value="KZT29982.1"/>
    <property type="molecule type" value="Genomic_DNA"/>
</dbReference>
<evidence type="ECO:0000256" key="3">
    <source>
        <dbReference type="ARBA" id="ARBA00022679"/>
    </source>
</evidence>
<keyword evidence="1 5" id="KW-0963">Cytoplasm</keyword>
<keyword evidence="4 5" id="KW-0949">S-adenosyl-L-methionine</keyword>
<feature type="domain" description="Methyltransferase" evidence="6">
    <location>
        <begin position="62"/>
        <end position="181"/>
    </location>
</feature>
<comment type="function">
    <text evidence="5">S-adenosyl-L-methionine-dependent protein-lysine N-methyltransferase that mono- and dimethylates elongation factor 1-alpha at 'Lys-316'. May play a role in intracellular transport.</text>
</comment>
<keyword evidence="5" id="KW-0813">Transport</keyword>
<gene>
    <name evidence="5" type="primary">EFM4</name>
    <name evidence="7" type="ORF">NEOLEDRAFT_1084935</name>
</gene>
<dbReference type="STRING" id="1314782.A0A165VPE8"/>
<name>A0A165VPE8_9AGAM</name>
<dbReference type="PANTHER" id="PTHR12843">
    <property type="entry name" value="PROTEIN-LYSINE N-METHYLTRANSFERASE METTL10"/>
    <property type="match status" value="1"/>
</dbReference>
<comment type="similarity">
    <text evidence="5">Belongs to the class I-like SAM-binding methyltransferase superfamily. EFM4 family.</text>
</comment>
<evidence type="ECO:0000256" key="5">
    <source>
        <dbReference type="HAMAP-Rule" id="MF_03188"/>
    </source>
</evidence>
<accession>A0A165VPE8</accession>
<dbReference type="PANTHER" id="PTHR12843:SF5">
    <property type="entry name" value="EEF1A LYSINE METHYLTRANSFERASE 2"/>
    <property type="match status" value="1"/>
</dbReference>
<dbReference type="OrthoDB" id="10069295at2759"/>
<keyword evidence="8" id="KW-1185">Reference proteome</keyword>
<organism evidence="7 8">
    <name type="scientific">Neolentinus lepideus HHB14362 ss-1</name>
    <dbReference type="NCBI Taxonomy" id="1314782"/>
    <lineage>
        <taxon>Eukaryota</taxon>
        <taxon>Fungi</taxon>
        <taxon>Dikarya</taxon>
        <taxon>Basidiomycota</taxon>
        <taxon>Agaricomycotina</taxon>
        <taxon>Agaricomycetes</taxon>
        <taxon>Gloeophyllales</taxon>
        <taxon>Gloeophyllaceae</taxon>
        <taxon>Neolentinus</taxon>
    </lineage>
</organism>
<dbReference type="CDD" id="cd02440">
    <property type="entry name" value="AdoMet_MTases"/>
    <property type="match status" value="1"/>
</dbReference>
<dbReference type="InterPro" id="IPR026635">
    <property type="entry name" value="Efm4/METTL10"/>
</dbReference>
<dbReference type="EC" id="2.1.1.-" evidence="5"/>
<evidence type="ECO:0000256" key="2">
    <source>
        <dbReference type="ARBA" id="ARBA00022603"/>
    </source>
</evidence>
<dbReference type="InterPro" id="IPR025714">
    <property type="entry name" value="Methyltranfer_dom"/>
</dbReference>
<evidence type="ECO:0000313" key="7">
    <source>
        <dbReference type="EMBL" id="KZT29982.1"/>
    </source>
</evidence>
<dbReference type="GO" id="GO:0032259">
    <property type="term" value="P:methylation"/>
    <property type="evidence" value="ECO:0007669"/>
    <property type="project" value="UniProtKB-KW"/>
</dbReference>
<dbReference type="HAMAP" id="MF_03188">
    <property type="entry name" value="Methyltr_EFM4"/>
    <property type="match status" value="1"/>
</dbReference>
<keyword evidence="2 5" id="KW-0489">Methyltransferase</keyword>
<evidence type="ECO:0000256" key="1">
    <source>
        <dbReference type="ARBA" id="ARBA00022490"/>
    </source>
</evidence>
<reference evidence="7 8" key="1">
    <citation type="journal article" date="2016" name="Mol. Biol. Evol.">
        <title>Comparative Genomics of Early-Diverging Mushroom-Forming Fungi Provides Insights into the Origins of Lignocellulose Decay Capabilities.</title>
        <authorList>
            <person name="Nagy L.G."/>
            <person name="Riley R."/>
            <person name="Tritt A."/>
            <person name="Adam C."/>
            <person name="Daum C."/>
            <person name="Floudas D."/>
            <person name="Sun H."/>
            <person name="Yadav J.S."/>
            <person name="Pangilinan J."/>
            <person name="Larsson K.H."/>
            <person name="Matsuura K."/>
            <person name="Barry K."/>
            <person name="Labutti K."/>
            <person name="Kuo R."/>
            <person name="Ohm R.A."/>
            <person name="Bhattacharya S.S."/>
            <person name="Shirouzu T."/>
            <person name="Yoshinaga Y."/>
            <person name="Martin F.M."/>
            <person name="Grigoriev I.V."/>
            <person name="Hibbett D.S."/>
        </authorList>
    </citation>
    <scope>NUCLEOTIDE SEQUENCE [LARGE SCALE GENOMIC DNA]</scope>
    <source>
        <strain evidence="7 8">HHB14362 ss-1</strain>
    </source>
</reference>
<evidence type="ECO:0000313" key="8">
    <source>
        <dbReference type="Proteomes" id="UP000076761"/>
    </source>
</evidence>
<dbReference type="GO" id="GO:0005737">
    <property type="term" value="C:cytoplasm"/>
    <property type="evidence" value="ECO:0007669"/>
    <property type="project" value="UniProtKB-SubCell"/>
</dbReference>
<sequence>MSSVDLKPSKLGTKEHWDHVYEEELANFEESGDEGEIWFGEESIEKMVDWVVEHIPPTQEPSILEVGSGNGTLIVSLVESGYNAAKISGIDYSPDAIKLSQAIASAKEMSAVSFHQCDFLSDSEVLPRPDGPDGQWDLLLDKGTFDAIALMENRPDGSVPRSEYPKRVAKLLKPGGHFLITCKLVLSVFSTSCNFTDDELKAEFLTPDTGLEYHSRIQHPTFSYGGKTGSVVSSIALRKPS</sequence>
<keyword evidence="3 5" id="KW-0808">Transferase</keyword>
<evidence type="ECO:0000259" key="6">
    <source>
        <dbReference type="Pfam" id="PF13847"/>
    </source>
</evidence>